<evidence type="ECO:0000256" key="1">
    <source>
        <dbReference type="ARBA" id="ARBA00038101"/>
    </source>
</evidence>
<feature type="compositionally biased region" description="Polar residues" evidence="2">
    <location>
        <begin position="101"/>
        <end position="138"/>
    </location>
</feature>
<dbReference type="AlphaFoldDB" id="A0A9P6SVY7"/>
<dbReference type="Gene3D" id="1.25.40.10">
    <property type="entry name" value="Tetratricopeptide repeat domain"/>
    <property type="match status" value="2"/>
</dbReference>
<proteinExistence type="inferred from homology"/>
<dbReference type="InterPro" id="IPR006597">
    <property type="entry name" value="Sel1-like"/>
</dbReference>
<dbReference type="Proteomes" id="UP000703661">
    <property type="component" value="Unassembled WGS sequence"/>
</dbReference>
<comment type="similarity">
    <text evidence="1">Belongs to the sel-1 family.</text>
</comment>
<evidence type="ECO:0000256" key="2">
    <source>
        <dbReference type="SAM" id="MobiDB-lite"/>
    </source>
</evidence>
<evidence type="ECO:0000313" key="3">
    <source>
        <dbReference type="EMBL" id="KAG0007694.1"/>
    </source>
</evidence>
<dbReference type="InterPro" id="IPR050767">
    <property type="entry name" value="Sel1_AlgK"/>
</dbReference>
<dbReference type="PANTHER" id="PTHR11102:SF160">
    <property type="entry name" value="ERAD-ASSOCIATED E3 UBIQUITIN-PROTEIN LIGASE COMPONENT HRD3"/>
    <property type="match status" value="1"/>
</dbReference>
<dbReference type="PANTHER" id="PTHR11102">
    <property type="entry name" value="SEL-1-LIKE PROTEIN"/>
    <property type="match status" value="1"/>
</dbReference>
<feature type="region of interest" description="Disordered" evidence="2">
    <location>
        <begin position="101"/>
        <end position="209"/>
    </location>
</feature>
<name>A0A9P6SVY7_9FUNG</name>
<dbReference type="InterPro" id="IPR011990">
    <property type="entry name" value="TPR-like_helical_dom_sf"/>
</dbReference>
<comment type="caution">
    <text evidence="3">The sequence shown here is derived from an EMBL/GenBank/DDBJ whole genome shotgun (WGS) entry which is preliminary data.</text>
</comment>
<gene>
    <name evidence="3" type="ORF">BGZ80_004350</name>
</gene>
<sequence>MSTVNKRNPLQVIRPVYKDASGTIIPMSKTINIKPLFDSWSDEYIILWNDVKMVLANPLYAWHEDTAVPFLTDDNFEFLQPLRISAYPGTVLDVNHCPTTSTSASSTILDNDFAPSQNTRTSRNTESSPTAATNNPIQQALRAPQDRGEPLESNFPLVPESIGRTPQLAPDPNNGRNDFYNHRQPSVEEHGHDISKSRSGESGECDKRSMNDNYEKGLIYHPGESVVHDYPRAKEYFLEASIHGHAGAQNYLGDIYREGQGLMYQNGYGVTQDYSKAIEWYQKAASQRYAAAQNSLGIMYENGYGVPKDISKAIEL</sequence>
<dbReference type="Pfam" id="PF08238">
    <property type="entry name" value="Sel1"/>
    <property type="match status" value="3"/>
</dbReference>
<reference evidence="3" key="1">
    <citation type="journal article" date="2020" name="Fungal Divers.">
        <title>Resolving the Mortierellaceae phylogeny through synthesis of multi-gene phylogenetics and phylogenomics.</title>
        <authorList>
            <person name="Vandepol N."/>
            <person name="Liber J."/>
            <person name="Desiro A."/>
            <person name="Na H."/>
            <person name="Kennedy M."/>
            <person name="Barry K."/>
            <person name="Grigoriev I.V."/>
            <person name="Miller A.N."/>
            <person name="O'Donnell K."/>
            <person name="Stajich J.E."/>
            <person name="Bonito G."/>
        </authorList>
    </citation>
    <scope>NUCLEOTIDE SEQUENCE</scope>
    <source>
        <strain evidence="3">NRRL 2769</strain>
    </source>
</reference>
<dbReference type="SMART" id="SM00671">
    <property type="entry name" value="SEL1"/>
    <property type="match status" value="2"/>
</dbReference>
<dbReference type="SUPFAM" id="SSF81901">
    <property type="entry name" value="HCP-like"/>
    <property type="match status" value="1"/>
</dbReference>
<organism evidence="3 4">
    <name type="scientific">Entomortierella chlamydospora</name>
    <dbReference type="NCBI Taxonomy" id="101097"/>
    <lineage>
        <taxon>Eukaryota</taxon>
        <taxon>Fungi</taxon>
        <taxon>Fungi incertae sedis</taxon>
        <taxon>Mucoromycota</taxon>
        <taxon>Mortierellomycotina</taxon>
        <taxon>Mortierellomycetes</taxon>
        <taxon>Mortierellales</taxon>
        <taxon>Mortierellaceae</taxon>
        <taxon>Entomortierella</taxon>
    </lineage>
</organism>
<keyword evidence="4" id="KW-1185">Reference proteome</keyword>
<accession>A0A9P6SVY7</accession>
<dbReference type="EMBL" id="JAAAID010002226">
    <property type="protein sequence ID" value="KAG0007694.1"/>
    <property type="molecule type" value="Genomic_DNA"/>
</dbReference>
<evidence type="ECO:0000313" key="4">
    <source>
        <dbReference type="Proteomes" id="UP000703661"/>
    </source>
</evidence>
<protein>
    <submittedName>
        <fullName evidence="3">Uncharacterized protein</fullName>
    </submittedName>
</protein>
<feature type="compositionally biased region" description="Basic and acidic residues" evidence="2">
    <location>
        <begin position="179"/>
        <end position="209"/>
    </location>
</feature>